<keyword evidence="4" id="KW-0813">Transport</keyword>
<evidence type="ECO:0000256" key="7">
    <source>
        <dbReference type="ARBA" id="ARBA00023136"/>
    </source>
</evidence>
<dbReference type="GO" id="GO:0032154">
    <property type="term" value="C:cleavage furrow"/>
    <property type="evidence" value="ECO:0000318"/>
    <property type="project" value="GO_Central"/>
</dbReference>
<dbReference type="FunCoup" id="A0A7M7HPB7">
    <property type="interactions" value="417"/>
</dbReference>
<evidence type="ECO:0000256" key="8">
    <source>
        <dbReference type="SAM" id="Coils"/>
    </source>
</evidence>
<proteinExistence type="predicted"/>
<evidence type="ECO:0000256" key="4">
    <source>
        <dbReference type="ARBA" id="ARBA00022448"/>
    </source>
</evidence>
<dbReference type="GO" id="GO:0032465">
    <property type="term" value="P:regulation of cytokinesis"/>
    <property type="evidence" value="ECO:0000318"/>
    <property type="project" value="GO_Central"/>
</dbReference>
<dbReference type="EnsemblMetazoa" id="XM_011680092">
    <property type="protein sequence ID" value="XP_011678394"/>
    <property type="gene ID" value="LOC579348"/>
</dbReference>
<protein>
    <recommendedName>
        <fullName evidence="10">FIP-RBD domain-containing protein</fullName>
    </recommendedName>
</protein>
<evidence type="ECO:0000256" key="9">
    <source>
        <dbReference type="SAM" id="MobiDB-lite"/>
    </source>
</evidence>
<dbReference type="InterPro" id="IPR057316">
    <property type="entry name" value="Rab11-FIP3/4_dom"/>
</dbReference>
<dbReference type="AlphaFoldDB" id="A0A7M7HPB7"/>
<dbReference type="InterPro" id="IPR019018">
    <property type="entry name" value="Rab-bd_FIP-RBD"/>
</dbReference>
<dbReference type="OMA" id="NGEHDCR"/>
<dbReference type="GO" id="GO:0030139">
    <property type="term" value="C:endocytic vesicle"/>
    <property type="evidence" value="ECO:0000318"/>
    <property type="project" value="GO_Central"/>
</dbReference>
<evidence type="ECO:0000256" key="3">
    <source>
        <dbReference type="ARBA" id="ARBA00004654"/>
    </source>
</evidence>
<dbReference type="SUPFAM" id="SSF144270">
    <property type="entry name" value="Eferin C-derminal domain-like"/>
    <property type="match status" value="1"/>
</dbReference>
<dbReference type="GO" id="GO:0055038">
    <property type="term" value="C:recycling endosome membrane"/>
    <property type="evidence" value="ECO:0000318"/>
    <property type="project" value="GO_Central"/>
</dbReference>
<keyword evidence="6 8" id="KW-0175">Coiled coil</keyword>
<evidence type="ECO:0000259" key="10">
    <source>
        <dbReference type="PROSITE" id="PS51511"/>
    </source>
</evidence>
<accession>A0A7M7HPB7</accession>
<sequence>MESDLDINSQLKPVFEALEVGRSGFIETKHFIELAREHFGSGSDQKLEQDLLVALDPETSGLIDFTAFCQGIQSIILSKKGGAPPTQELPSSHSLPDDDTKQFTVDDDDTKSNGTSESTYNEYDDSAITDMSEEGTSSPSPLINLEMDEGVESLMAMDFISSSQSHPGMTFSVPVINGSEENFEDFGENDAGIEVEVQDASSLSDSGETAITDRQTPTNILNGLSPYESRKPYMSKKDVWSHIHHNHHHKCPGKRLTSSDIASQLYRSSSSNNLQRGAVDEVYGEYAASDGDVLELNDKVRDLESQISHLEVDKYTIEDTKDQLRNENQQLHKQNVHLEDQLREMERRQTEYLEKEDKRSQEKLAKQHKHLHEEIEALQNKVTVLLQENEAFSEEVPNLKSQIETLQQDRDKLEKDLQDVDNNWLALSTDYQRKEEEHGLEKEELEEEIHSNATIMDEMAKELEQLKSEGQSEIARHATLMRSPSIQDLPSRFSELQMEVHQLRKENKQLKDSNDEMSAQILNNGIQIGRSLLHRGTSKSESFAAELEKSSKDEIMSALKDEEQMNRDLRGYIGQILTKIIENHPNLLEIKPRTQSVSSVCSFNSYS</sequence>
<dbReference type="InterPro" id="IPR037245">
    <property type="entry name" value="FIP-RBD_C_sf"/>
</dbReference>
<dbReference type="PANTHER" id="PTHR15726">
    <property type="entry name" value="RAB11-FAMILY INTERACTING PROTEIN"/>
    <property type="match status" value="1"/>
</dbReference>
<dbReference type="Pfam" id="PF25450">
    <property type="entry name" value="Rab11-FIP3"/>
    <property type="match status" value="1"/>
</dbReference>
<name>A0A7M7HPB7_STRPU</name>
<evidence type="ECO:0000256" key="2">
    <source>
        <dbReference type="ARBA" id="ARBA00004626"/>
    </source>
</evidence>
<keyword evidence="5" id="KW-0967">Endosome</keyword>
<keyword evidence="12" id="KW-1185">Reference proteome</keyword>
<feature type="coiled-coil region" evidence="8">
    <location>
        <begin position="293"/>
        <end position="520"/>
    </location>
</feature>
<evidence type="ECO:0000256" key="1">
    <source>
        <dbReference type="ARBA" id="ARBA00004214"/>
    </source>
</evidence>
<evidence type="ECO:0000256" key="5">
    <source>
        <dbReference type="ARBA" id="ARBA00022753"/>
    </source>
</evidence>
<dbReference type="SUPFAM" id="SSF47473">
    <property type="entry name" value="EF-hand"/>
    <property type="match status" value="1"/>
</dbReference>
<dbReference type="InterPro" id="IPR011992">
    <property type="entry name" value="EF-hand-dom_pair"/>
</dbReference>
<dbReference type="OrthoDB" id="418358at2759"/>
<comment type="subcellular location">
    <subcellularLocation>
        <location evidence="2">Cleavage furrow</location>
    </subcellularLocation>
    <subcellularLocation>
        <location evidence="1">Midbody</location>
    </subcellularLocation>
    <subcellularLocation>
        <location evidence="3">Recycling endosome membrane</location>
        <topology evidence="3">Peripheral membrane protein</topology>
    </subcellularLocation>
</comment>
<dbReference type="GeneID" id="579348"/>
<evidence type="ECO:0000313" key="11">
    <source>
        <dbReference type="EnsemblMetazoa" id="XP_011678394"/>
    </source>
</evidence>
<reference evidence="12" key="1">
    <citation type="submission" date="2015-02" db="EMBL/GenBank/DDBJ databases">
        <title>Genome sequencing for Strongylocentrotus purpuratus.</title>
        <authorList>
            <person name="Murali S."/>
            <person name="Liu Y."/>
            <person name="Vee V."/>
            <person name="English A."/>
            <person name="Wang M."/>
            <person name="Skinner E."/>
            <person name="Han Y."/>
            <person name="Muzny D.M."/>
            <person name="Worley K.C."/>
            <person name="Gibbs R.A."/>
        </authorList>
    </citation>
    <scope>NUCLEOTIDE SEQUENCE</scope>
</reference>
<dbReference type="RefSeq" id="XP_011678394.2">
    <property type="nucleotide sequence ID" value="XM_011680092.2"/>
</dbReference>
<keyword evidence="7" id="KW-0472">Membrane</keyword>
<feature type="compositionally biased region" description="Polar residues" evidence="9">
    <location>
        <begin position="112"/>
        <end position="121"/>
    </location>
</feature>
<dbReference type="GO" id="GO:0030496">
    <property type="term" value="C:midbody"/>
    <property type="evidence" value="ECO:0000318"/>
    <property type="project" value="GO_Central"/>
</dbReference>
<feature type="region of interest" description="Disordered" evidence="9">
    <location>
        <begin position="80"/>
        <end position="124"/>
    </location>
</feature>
<dbReference type="PROSITE" id="PS51511">
    <property type="entry name" value="FIP_RBD"/>
    <property type="match status" value="1"/>
</dbReference>
<reference evidence="11" key="2">
    <citation type="submission" date="2021-01" db="UniProtKB">
        <authorList>
            <consortium name="EnsemblMetazoa"/>
        </authorList>
    </citation>
    <scope>IDENTIFICATION</scope>
</reference>
<dbReference type="KEGG" id="spu:579348"/>
<dbReference type="InterPro" id="IPR051977">
    <property type="entry name" value="Rab11-interacting_regulator"/>
</dbReference>
<evidence type="ECO:0000313" key="12">
    <source>
        <dbReference type="Proteomes" id="UP000007110"/>
    </source>
</evidence>
<organism evidence="11 12">
    <name type="scientific">Strongylocentrotus purpuratus</name>
    <name type="common">Purple sea urchin</name>
    <dbReference type="NCBI Taxonomy" id="7668"/>
    <lineage>
        <taxon>Eukaryota</taxon>
        <taxon>Metazoa</taxon>
        <taxon>Echinodermata</taxon>
        <taxon>Eleutherozoa</taxon>
        <taxon>Echinozoa</taxon>
        <taxon>Echinoidea</taxon>
        <taxon>Euechinoidea</taxon>
        <taxon>Echinacea</taxon>
        <taxon>Camarodonta</taxon>
        <taxon>Echinidea</taxon>
        <taxon>Strongylocentrotidae</taxon>
        <taxon>Strongylocentrotus</taxon>
    </lineage>
</organism>
<dbReference type="InParanoid" id="A0A7M7HPB7"/>
<dbReference type="Proteomes" id="UP000007110">
    <property type="component" value="Unassembled WGS sequence"/>
</dbReference>
<dbReference type="PANTHER" id="PTHR15726:SF7">
    <property type="entry name" value="NUCLEAR FALLOUT, ISOFORM J"/>
    <property type="match status" value="1"/>
</dbReference>
<dbReference type="GO" id="GO:0032456">
    <property type="term" value="P:endocytic recycling"/>
    <property type="evidence" value="ECO:0000318"/>
    <property type="project" value="GO_Central"/>
</dbReference>
<dbReference type="Pfam" id="PF09457">
    <property type="entry name" value="RBD-FIP"/>
    <property type="match status" value="1"/>
</dbReference>
<evidence type="ECO:0000256" key="6">
    <source>
        <dbReference type="ARBA" id="ARBA00023054"/>
    </source>
</evidence>
<dbReference type="Gene3D" id="1.20.5.2440">
    <property type="match status" value="1"/>
</dbReference>
<feature type="domain" description="FIP-RBD" evidence="10">
    <location>
        <begin position="529"/>
        <end position="591"/>
    </location>
</feature>